<dbReference type="InterPro" id="IPR022742">
    <property type="entry name" value="Hydrolase_4"/>
</dbReference>
<evidence type="ECO:0000313" key="4">
    <source>
        <dbReference type="EMBL" id="SFQ39404.1"/>
    </source>
</evidence>
<keyword evidence="5" id="KW-1185">Reference proteome</keyword>
<keyword evidence="2" id="KW-1133">Transmembrane helix</keyword>
<evidence type="ECO:0000259" key="3">
    <source>
        <dbReference type="Pfam" id="PF12146"/>
    </source>
</evidence>
<dbReference type="Gene3D" id="3.40.50.1820">
    <property type="entry name" value="alpha/beta hydrolase"/>
    <property type="match status" value="1"/>
</dbReference>
<feature type="active site" description="Charge relay system" evidence="1">
    <location>
        <position position="206"/>
    </location>
</feature>
<dbReference type="Proteomes" id="UP000198577">
    <property type="component" value="Unassembled WGS sequence"/>
</dbReference>
<sequence>MAVFAKKNGRVGCFILHGVSGDRFGVEALCSYLEEQGYGTYCCGIGIEFGSVKLFNTYAYLEWLYRAERKFEEFYKEYDYVVVIGVSVGGLIGILLAEKYMVDALITINTPIYLVDAKKVLEMLYREGVRVGNPHLNRIIILALYHLMGFNRLFHQVKKALYRLRCPLLVIQGKKDDIVDWKSASYIYDSFLGQDKEIQYFPKSGHFIFLDCESRLVFIRLHQFIEKSVENKMLVEGYI</sequence>
<keyword evidence="2" id="KW-0812">Transmembrane</keyword>
<organism evidence="4 5">
    <name type="scientific">Caldicoprobacter faecalis</name>
    <dbReference type="NCBI Taxonomy" id="937334"/>
    <lineage>
        <taxon>Bacteria</taxon>
        <taxon>Bacillati</taxon>
        <taxon>Bacillota</taxon>
        <taxon>Clostridia</taxon>
        <taxon>Caldicoprobacterales</taxon>
        <taxon>Caldicoprobacteraceae</taxon>
        <taxon>Caldicoprobacter</taxon>
    </lineage>
</organism>
<proteinExistence type="predicted"/>
<dbReference type="OrthoDB" id="9786110at2"/>
<dbReference type="InterPro" id="IPR029058">
    <property type="entry name" value="AB_hydrolase_fold"/>
</dbReference>
<protein>
    <submittedName>
        <fullName evidence="4">Esterase/lipase</fullName>
    </submittedName>
</protein>
<dbReference type="STRING" id="937334.SAMN05444406_1377"/>
<feature type="domain" description="Serine aminopeptidase S33" evidence="3">
    <location>
        <begin position="150"/>
        <end position="212"/>
    </location>
</feature>
<reference evidence="4 5" key="1">
    <citation type="submission" date="2016-10" db="EMBL/GenBank/DDBJ databases">
        <authorList>
            <person name="de Groot N.N."/>
        </authorList>
    </citation>
    <scope>NUCLEOTIDE SEQUENCE [LARGE SCALE GENOMIC DNA]</scope>
    <source>
        <strain evidence="4 5">DSM 20678</strain>
    </source>
</reference>
<dbReference type="GO" id="GO:0052689">
    <property type="term" value="F:carboxylic ester hydrolase activity"/>
    <property type="evidence" value="ECO:0007669"/>
    <property type="project" value="InterPro"/>
</dbReference>
<dbReference type="PIRSF" id="PIRSF017388">
    <property type="entry name" value="Esterase_lipase"/>
    <property type="match status" value="1"/>
</dbReference>
<evidence type="ECO:0000313" key="5">
    <source>
        <dbReference type="Proteomes" id="UP000198577"/>
    </source>
</evidence>
<feature type="active site" description="Nucleophile" evidence="1">
    <location>
        <position position="87"/>
    </location>
</feature>
<dbReference type="SUPFAM" id="SSF53474">
    <property type="entry name" value="alpha/beta-Hydrolases"/>
    <property type="match status" value="1"/>
</dbReference>
<dbReference type="RefSeq" id="WP_092282734.1">
    <property type="nucleotide sequence ID" value="NZ_FOXR01000037.1"/>
</dbReference>
<evidence type="ECO:0000256" key="1">
    <source>
        <dbReference type="PIRSR" id="PIRSR017388-1"/>
    </source>
</evidence>
<accession>A0A1I5Y5H1</accession>
<feature type="active site" description="Charge relay system" evidence="1">
    <location>
        <position position="176"/>
    </location>
</feature>
<gene>
    <name evidence="4" type="ORF">SAMN05444406_1377</name>
</gene>
<dbReference type="Pfam" id="PF12146">
    <property type="entry name" value="Hydrolase_4"/>
    <property type="match status" value="1"/>
</dbReference>
<name>A0A1I5Y5H1_9FIRM</name>
<feature type="transmembrane region" description="Helical" evidence="2">
    <location>
        <begin position="78"/>
        <end position="97"/>
    </location>
</feature>
<evidence type="ECO:0000256" key="2">
    <source>
        <dbReference type="SAM" id="Phobius"/>
    </source>
</evidence>
<dbReference type="EMBL" id="FOXR01000037">
    <property type="protein sequence ID" value="SFQ39404.1"/>
    <property type="molecule type" value="Genomic_DNA"/>
</dbReference>
<dbReference type="AlphaFoldDB" id="A0A1I5Y5H1"/>
<keyword evidence="2" id="KW-0472">Membrane</keyword>
<dbReference type="InterPro" id="IPR012354">
    <property type="entry name" value="Esterase_lipase"/>
</dbReference>